<dbReference type="PANTHER" id="PTHR11717">
    <property type="entry name" value="LOW MOLECULAR WEIGHT PROTEIN TYROSINE PHOSPHATASE"/>
    <property type="match status" value="1"/>
</dbReference>
<name>A0ABV6GFK3_9BACI</name>
<evidence type="ECO:0000259" key="4">
    <source>
        <dbReference type="SMART" id="SM00226"/>
    </source>
</evidence>
<dbReference type="InterPro" id="IPR036196">
    <property type="entry name" value="Ptyr_pPase_sf"/>
</dbReference>
<keyword evidence="2" id="KW-0378">Hydrolase</keyword>
<keyword evidence="6" id="KW-1185">Reference proteome</keyword>
<reference evidence="5 6" key="1">
    <citation type="submission" date="2024-09" db="EMBL/GenBank/DDBJ databases">
        <authorList>
            <person name="Sun Q."/>
            <person name="Mori K."/>
        </authorList>
    </citation>
    <scope>NUCLEOTIDE SEQUENCE [LARGE SCALE GENOMIC DNA]</scope>
    <source>
        <strain evidence="5 6">CCM 7228</strain>
    </source>
</reference>
<proteinExistence type="inferred from homology"/>
<dbReference type="RefSeq" id="WP_378934775.1">
    <property type="nucleotide sequence ID" value="NZ_JBHLVO010000010.1"/>
</dbReference>
<accession>A0ABV6GFK3</accession>
<dbReference type="Pfam" id="PF01451">
    <property type="entry name" value="LMWPc"/>
    <property type="match status" value="1"/>
</dbReference>
<dbReference type="InterPro" id="IPR023485">
    <property type="entry name" value="Ptyr_pPase"/>
</dbReference>
<dbReference type="InterPro" id="IPR050438">
    <property type="entry name" value="LMW_PTPase"/>
</dbReference>
<dbReference type="PANTHER" id="PTHR11717:SF31">
    <property type="entry name" value="LOW MOLECULAR WEIGHT PROTEIN-TYROSINE-PHOSPHATASE ETP-RELATED"/>
    <property type="match status" value="1"/>
</dbReference>
<dbReference type="SUPFAM" id="SSF52788">
    <property type="entry name" value="Phosphotyrosine protein phosphatases I"/>
    <property type="match status" value="1"/>
</dbReference>
<evidence type="ECO:0000256" key="3">
    <source>
        <dbReference type="ARBA" id="ARBA00022912"/>
    </source>
</evidence>
<dbReference type="EMBL" id="JBHLVO010000010">
    <property type="protein sequence ID" value="MFC0272461.1"/>
    <property type="molecule type" value="Genomic_DNA"/>
</dbReference>
<dbReference type="SMART" id="SM00226">
    <property type="entry name" value="LMWPc"/>
    <property type="match status" value="1"/>
</dbReference>
<comment type="caution">
    <text evidence="5">The sequence shown here is derived from an EMBL/GenBank/DDBJ whole genome shotgun (WGS) entry which is preliminary data.</text>
</comment>
<comment type="similarity">
    <text evidence="1">Belongs to the low molecular weight phosphotyrosine protein phosphatase family.</text>
</comment>
<organism evidence="5 6">
    <name type="scientific">Metabacillus herbersteinensis</name>
    <dbReference type="NCBI Taxonomy" id="283816"/>
    <lineage>
        <taxon>Bacteria</taxon>
        <taxon>Bacillati</taxon>
        <taxon>Bacillota</taxon>
        <taxon>Bacilli</taxon>
        <taxon>Bacillales</taxon>
        <taxon>Bacillaceae</taxon>
        <taxon>Metabacillus</taxon>
    </lineage>
</organism>
<evidence type="ECO:0000256" key="2">
    <source>
        <dbReference type="ARBA" id="ARBA00022801"/>
    </source>
</evidence>
<dbReference type="PRINTS" id="PR00719">
    <property type="entry name" value="LMWPTPASE"/>
</dbReference>
<gene>
    <name evidence="5" type="ORF">ACFFIX_13550</name>
</gene>
<evidence type="ECO:0000313" key="6">
    <source>
        <dbReference type="Proteomes" id="UP001589854"/>
    </source>
</evidence>
<evidence type="ECO:0000313" key="5">
    <source>
        <dbReference type="EMBL" id="MFC0272461.1"/>
    </source>
</evidence>
<evidence type="ECO:0000256" key="1">
    <source>
        <dbReference type="ARBA" id="ARBA00011063"/>
    </source>
</evidence>
<dbReference type="Gene3D" id="3.40.50.2300">
    <property type="match status" value="1"/>
</dbReference>
<protein>
    <submittedName>
        <fullName evidence="5">Low molecular weight protein arginine phosphatase</fullName>
    </submittedName>
</protein>
<dbReference type="InterPro" id="IPR017867">
    <property type="entry name" value="Tyr_phospatase_low_mol_wt"/>
</dbReference>
<feature type="domain" description="Phosphotyrosine protein phosphatase I" evidence="4">
    <location>
        <begin position="3"/>
        <end position="147"/>
    </location>
</feature>
<sequence length="150" mass="16847">MMKKILFVCTGNTCRSPMAEAIFNHLKQSNQLAVKSAGVFANDGSDASQFAKEALNEKGILCKHNSSLLSEEHVEWATLILTMTNNHKQLVIERFPHAGRKTYTLTEYAQDDYATSQDVSDPFGGTLHNYRNTRDDLEVLLKKLLGKLEE</sequence>
<dbReference type="Proteomes" id="UP001589854">
    <property type="component" value="Unassembled WGS sequence"/>
</dbReference>
<keyword evidence="3" id="KW-0904">Protein phosphatase</keyword>
<dbReference type="CDD" id="cd16344">
    <property type="entry name" value="LMWPAP"/>
    <property type="match status" value="1"/>
</dbReference>